<feature type="transmembrane region" description="Helical" evidence="10">
    <location>
        <begin position="541"/>
        <end position="558"/>
    </location>
</feature>
<feature type="transmembrane region" description="Helical" evidence="10">
    <location>
        <begin position="439"/>
        <end position="459"/>
    </location>
</feature>
<dbReference type="NCBIfam" id="TIGR00915">
    <property type="entry name" value="2A0602"/>
    <property type="match status" value="1"/>
</dbReference>
<dbReference type="PROSITE" id="PS50156">
    <property type="entry name" value="SSD"/>
    <property type="match status" value="1"/>
</dbReference>
<keyword evidence="8 10" id="KW-0472">Membrane</keyword>
<keyword evidence="4" id="KW-1003">Cell membrane</keyword>
<dbReference type="PANTHER" id="PTHR32063">
    <property type="match status" value="1"/>
</dbReference>
<dbReference type="PANTHER" id="PTHR32063:SF9">
    <property type="entry name" value="SIMILAR TO MULTIDRUG RESISTANCE PROTEIN MEXB"/>
    <property type="match status" value="1"/>
</dbReference>
<evidence type="ECO:0000256" key="5">
    <source>
        <dbReference type="ARBA" id="ARBA00022519"/>
    </source>
</evidence>
<dbReference type="Gene3D" id="3.30.70.1320">
    <property type="entry name" value="Multidrug efflux transporter AcrB pore domain like"/>
    <property type="match status" value="1"/>
</dbReference>
<keyword evidence="7 10" id="KW-1133">Transmembrane helix</keyword>
<dbReference type="Pfam" id="PF00873">
    <property type="entry name" value="ACR_tran"/>
    <property type="match status" value="1"/>
</dbReference>
<feature type="transmembrane region" description="Helical" evidence="10">
    <location>
        <begin position="471"/>
        <end position="498"/>
    </location>
</feature>
<dbReference type="RefSeq" id="WP_379758361.1">
    <property type="nucleotide sequence ID" value="NZ_JBHSYB010000062.1"/>
</dbReference>
<dbReference type="SUPFAM" id="SSF82714">
    <property type="entry name" value="Multidrug efflux transporter AcrB TolC docking domain, DN and DC subdomains"/>
    <property type="match status" value="2"/>
</dbReference>
<feature type="transmembrane region" description="Helical" evidence="10">
    <location>
        <begin position="897"/>
        <end position="919"/>
    </location>
</feature>
<feature type="transmembrane region" description="Helical" evidence="10">
    <location>
        <begin position="971"/>
        <end position="990"/>
    </location>
</feature>
<dbReference type="InterPro" id="IPR001036">
    <property type="entry name" value="Acrflvin-R"/>
</dbReference>
<comment type="subcellular location">
    <subcellularLocation>
        <location evidence="1">Cell inner membrane</location>
        <topology evidence="1">Multi-pass membrane protein</topology>
    </subcellularLocation>
</comment>
<dbReference type="SUPFAM" id="SSF82693">
    <property type="entry name" value="Multidrug efflux transporter AcrB pore domain, PN1, PN2, PC1 and PC2 subdomains"/>
    <property type="match status" value="4"/>
</dbReference>
<name>A0ABW3J5X2_9FLAO</name>
<feature type="transmembrane region" description="Helical" evidence="10">
    <location>
        <begin position="873"/>
        <end position="890"/>
    </location>
</feature>
<feature type="transmembrane region" description="Helical" evidence="10">
    <location>
        <begin position="393"/>
        <end position="418"/>
    </location>
</feature>
<evidence type="ECO:0000256" key="4">
    <source>
        <dbReference type="ARBA" id="ARBA00022475"/>
    </source>
</evidence>
<comment type="caution">
    <text evidence="12">The sequence shown here is derived from an EMBL/GenBank/DDBJ whole genome shotgun (WGS) entry which is preliminary data.</text>
</comment>
<evidence type="ECO:0000313" key="13">
    <source>
        <dbReference type="Proteomes" id="UP001597051"/>
    </source>
</evidence>
<keyword evidence="13" id="KW-1185">Reference proteome</keyword>
<dbReference type="InterPro" id="IPR000731">
    <property type="entry name" value="SSD"/>
</dbReference>
<dbReference type="Gene3D" id="3.30.70.1430">
    <property type="entry name" value="Multidrug efflux transporter AcrB pore domain"/>
    <property type="match status" value="2"/>
</dbReference>
<keyword evidence="6 10" id="KW-0812">Transmembrane</keyword>
<proteinExistence type="inferred from homology"/>
<evidence type="ECO:0000256" key="3">
    <source>
        <dbReference type="ARBA" id="ARBA00022448"/>
    </source>
</evidence>
<keyword evidence="5" id="KW-0997">Cell inner membrane</keyword>
<evidence type="ECO:0000256" key="10">
    <source>
        <dbReference type="SAM" id="Phobius"/>
    </source>
</evidence>
<dbReference type="Gene3D" id="1.20.1640.10">
    <property type="entry name" value="Multidrug efflux transporter AcrB transmembrane domain"/>
    <property type="match status" value="2"/>
</dbReference>
<dbReference type="InterPro" id="IPR004764">
    <property type="entry name" value="MdtF-like"/>
</dbReference>
<accession>A0ABW3J5X2</accession>
<gene>
    <name evidence="12" type="ORF">ACFQ0S_11735</name>
</gene>
<evidence type="ECO:0000313" key="12">
    <source>
        <dbReference type="EMBL" id="MFD0985143.1"/>
    </source>
</evidence>
<feature type="transmembrane region" description="Helical" evidence="10">
    <location>
        <begin position="1002"/>
        <end position="1028"/>
    </location>
</feature>
<feature type="transmembrane region" description="Helical" evidence="10">
    <location>
        <begin position="12"/>
        <end position="32"/>
    </location>
</feature>
<evidence type="ECO:0000256" key="9">
    <source>
        <dbReference type="SAM" id="Coils"/>
    </source>
</evidence>
<keyword evidence="9" id="KW-0175">Coiled coil</keyword>
<feature type="coiled-coil region" evidence="9">
    <location>
        <begin position="633"/>
        <end position="663"/>
    </location>
</feature>
<sequence length="1054" mass="115688">MFEKFIQRPVLSIVISLVIVFLGLLAITGLPVTQFPSISPPKVNITAAYPGANGELMVKAVVIPLERSLNGVPGMKYITSDAGNDGEASIQVVFNLGTDPNQAAINVQNRVASVINKLPPLVVREGLKITREEPNMLLYVNLFSKDPNTSQKFLFNYADINMLSDIKRVNGVGVADILGNREYAMRIWLKPDRMLAYKISADEIMESLSNQSLEASPGKTGESSGKRSQAFEYVLKYKGRYTNKEGYENIVVRSNANGELLRLKDVANVEFGSAMYDIYSSIDGKPSAAITIKQSYGSNASQVIKDVKVKLEELKKSFPNGMDYEISYDVSKFLDASIDKVFHTLLEAFILVGLVVFLFLGDWRSTLIPAIAVPVSLIGTFAFMQMFGININLITLFALVLSIGVVVDDAIVVIEAVHFKMEEENLSARKASKKAMNEIGGAIIAITFLMAAVFIPVAFMSGPVGIFYRQFSITMATAIILSGIVALTLTPALCALLLKNVHGKERPKSVINKLLDGFNNKFNILSDKYQKILALFINRRSVSIGILLFFCAGIYFINNSLPTGFIPTEDQGMFYAIIQTPPGSSLERTNQIAEKLQKVAENIEGVKSVSALAGYEILTEGTGANTGTCLINLKDWKERHHNVEEIIKELEEETKNISGATIEYFQPPAVPGYGAAGGFELRLLDKEGSGDYKKMETVSKEFVAALKKRPELTSVFTFYSASFPQYMLDVDNDLAQQKGVSIENAMNTLSTLVGSNYETNFIKYDRQYKVIVQASPEYRALPEDILKLYVKNNRDEMVPFSAFMKMKKVYGLSEITRHNMYNAAEISGAPSIGYSSGTAIEVVNEVAEKTLPRGFGIAWAGISADEVARGNEAIYIFLICLGFVYLVLAAQYESFILPLVVILSLPAGIFGAFLFLKLFGLANNIYAQVSFVMLIGLLGKNAVLIVEYAAQKHSQGFTVLEAALEGSKVRFRPILMTSFAFIAGLIPLAIASDPGKIGNRTLGTAAAGGMLIGTVCGVLIIPGLYYIFAKISEKYKFAKREDENPFTEYLNDNE</sequence>
<evidence type="ECO:0000256" key="7">
    <source>
        <dbReference type="ARBA" id="ARBA00022989"/>
    </source>
</evidence>
<dbReference type="InterPro" id="IPR027463">
    <property type="entry name" value="AcrB_DN_DC_subdom"/>
</dbReference>
<dbReference type="EMBL" id="JBHTIZ010000043">
    <property type="protein sequence ID" value="MFD0985143.1"/>
    <property type="molecule type" value="Genomic_DNA"/>
</dbReference>
<comment type="similarity">
    <text evidence="2">Belongs to the resistance-nodulation-cell division (RND) (TC 2.A.6) family.</text>
</comment>
<dbReference type="PRINTS" id="PR00702">
    <property type="entry name" value="ACRIFLAVINRP"/>
</dbReference>
<evidence type="ECO:0000256" key="1">
    <source>
        <dbReference type="ARBA" id="ARBA00004429"/>
    </source>
</evidence>
<evidence type="ECO:0000256" key="6">
    <source>
        <dbReference type="ARBA" id="ARBA00022692"/>
    </source>
</evidence>
<feature type="transmembrane region" description="Helical" evidence="10">
    <location>
        <begin position="341"/>
        <end position="360"/>
    </location>
</feature>
<feature type="transmembrane region" description="Helical" evidence="10">
    <location>
        <begin position="925"/>
        <end position="950"/>
    </location>
</feature>
<dbReference type="Gene3D" id="3.30.2090.10">
    <property type="entry name" value="Multidrug efflux transporter AcrB TolC docking domain, DN and DC subdomains"/>
    <property type="match status" value="2"/>
</dbReference>
<dbReference type="Proteomes" id="UP001597051">
    <property type="component" value="Unassembled WGS sequence"/>
</dbReference>
<organism evidence="12 13">
    <name type="scientific">Flavobacterium myungsuense</name>
    <dbReference type="NCBI Taxonomy" id="651823"/>
    <lineage>
        <taxon>Bacteria</taxon>
        <taxon>Pseudomonadati</taxon>
        <taxon>Bacteroidota</taxon>
        <taxon>Flavobacteriia</taxon>
        <taxon>Flavobacteriales</taxon>
        <taxon>Flavobacteriaceae</taxon>
        <taxon>Flavobacterium</taxon>
    </lineage>
</organism>
<keyword evidence="3" id="KW-0813">Transport</keyword>
<reference evidence="13" key="1">
    <citation type="journal article" date="2019" name="Int. J. Syst. Evol. Microbiol.">
        <title>The Global Catalogue of Microorganisms (GCM) 10K type strain sequencing project: providing services to taxonomists for standard genome sequencing and annotation.</title>
        <authorList>
            <consortium name="The Broad Institute Genomics Platform"/>
            <consortium name="The Broad Institute Genome Sequencing Center for Infectious Disease"/>
            <person name="Wu L."/>
            <person name="Ma J."/>
        </authorList>
    </citation>
    <scope>NUCLEOTIDE SEQUENCE [LARGE SCALE GENOMIC DNA]</scope>
    <source>
        <strain evidence="13">CECT 7649</strain>
    </source>
</reference>
<protein>
    <submittedName>
        <fullName evidence="12">Efflux RND transporter permease subunit</fullName>
    </submittedName>
</protein>
<feature type="domain" description="SSD" evidence="11">
    <location>
        <begin position="371"/>
        <end position="496"/>
    </location>
</feature>
<evidence type="ECO:0000256" key="8">
    <source>
        <dbReference type="ARBA" id="ARBA00023136"/>
    </source>
</evidence>
<evidence type="ECO:0000256" key="2">
    <source>
        <dbReference type="ARBA" id="ARBA00010942"/>
    </source>
</evidence>
<feature type="transmembrane region" description="Helical" evidence="10">
    <location>
        <begin position="367"/>
        <end position="387"/>
    </location>
</feature>
<evidence type="ECO:0000259" key="11">
    <source>
        <dbReference type="PROSITE" id="PS50156"/>
    </source>
</evidence>
<dbReference type="SUPFAM" id="SSF82866">
    <property type="entry name" value="Multidrug efflux transporter AcrB transmembrane domain"/>
    <property type="match status" value="2"/>
</dbReference>
<dbReference type="Gene3D" id="3.30.70.1440">
    <property type="entry name" value="Multidrug efflux transporter AcrB pore domain"/>
    <property type="match status" value="1"/>
</dbReference>